<sequence>MMQTTTDPIAQELQLAGQPTVVTPEMELLDKYRVSNTTQAEPEEFLLTLNGTPCFPRCDVSVLAGQAKTGKTFVTSMLMACGVSQEVLQLQRNTTEPLKVMWLDTEQSVATTKRILCDRVARMAGVETLPDEQYFVFNTRRNTPKERQQLLAMAIETYRPDICIIDGIADLTDDINSGQEANELLQQLLTLAQEHRCNITANIHLNRTGEKQNLRGWLGTVMLQKAYEVFTCERMPDNETFAMEMLFSRQHKPCQDMYYSVDENGLPYSTKKCDNTKGDKKQQKQEFYNQEYVDANPADPALPWQFRKLFAAAFGTAAMLGSDDLEHRVMALSNIKQKQYYYRVLAEAEKRRIVQKTLTRGGRIGIIILPA</sequence>
<accession>A0A9D5P1I6</accession>
<gene>
    <name evidence="1" type="ORF">E7101_04955</name>
</gene>
<evidence type="ECO:0000313" key="1">
    <source>
        <dbReference type="EMBL" id="MBE6270282.1"/>
    </source>
</evidence>
<dbReference type="SUPFAM" id="SSF52540">
    <property type="entry name" value="P-loop containing nucleoside triphosphate hydrolases"/>
    <property type="match status" value="1"/>
</dbReference>
<dbReference type="Proteomes" id="UP000806522">
    <property type="component" value="Unassembled WGS sequence"/>
</dbReference>
<dbReference type="EMBL" id="SUYC01000004">
    <property type="protein sequence ID" value="MBE6270282.1"/>
    <property type="molecule type" value="Genomic_DNA"/>
</dbReference>
<evidence type="ECO:0000313" key="2">
    <source>
        <dbReference type="Proteomes" id="UP000806522"/>
    </source>
</evidence>
<dbReference type="AlphaFoldDB" id="A0A9D5P1I6"/>
<dbReference type="Gene3D" id="3.40.50.300">
    <property type="entry name" value="P-loop containing nucleotide triphosphate hydrolases"/>
    <property type="match status" value="1"/>
</dbReference>
<proteinExistence type="predicted"/>
<evidence type="ECO:0008006" key="3">
    <source>
        <dbReference type="Google" id="ProtNLM"/>
    </source>
</evidence>
<dbReference type="InterPro" id="IPR027417">
    <property type="entry name" value="P-loop_NTPase"/>
</dbReference>
<name>A0A9D5P1I6_XYLRU</name>
<reference evidence="1" key="1">
    <citation type="submission" date="2019-04" db="EMBL/GenBank/DDBJ databases">
        <title>Evolution of Biomass-Degrading Anaerobic Consortia Revealed by Metagenomics.</title>
        <authorList>
            <person name="Peng X."/>
        </authorList>
    </citation>
    <scope>NUCLEOTIDE SEQUENCE</scope>
    <source>
        <strain evidence="1">SIG140</strain>
    </source>
</reference>
<organism evidence="1 2">
    <name type="scientific">Xylanibacter ruminicola</name>
    <name type="common">Prevotella ruminicola</name>
    <dbReference type="NCBI Taxonomy" id="839"/>
    <lineage>
        <taxon>Bacteria</taxon>
        <taxon>Pseudomonadati</taxon>
        <taxon>Bacteroidota</taxon>
        <taxon>Bacteroidia</taxon>
        <taxon>Bacteroidales</taxon>
        <taxon>Prevotellaceae</taxon>
        <taxon>Xylanibacter</taxon>
    </lineage>
</organism>
<protein>
    <recommendedName>
        <fullName evidence="3">AAA domain-containing protein</fullName>
    </recommendedName>
</protein>
<comment type="caution">
    <text evidence="1">The sequence shown here is derived from an EMBL/GenBank/DDBJ whole genome shotgun (WGS) entry which is preliminary data.</text>
</comment>
<dbReference type="Pfam" id="PF13481">
    <property type="entry name" value="AAA_25"/>
    <property type="match status" value="1"/>
</dbReference>